<dbReference type="FunFam" id="3.40.50.980:FF:000001">
    <property type="entry name" value="Non-ribosomal peptide synthetase"/>
    <property type="match status" value="2"/>
</dbReference>
<dbReference type="Gene3D" id="3.40.640.10">
    <property type="entry name" value="Type I PLP-dependent aspartate aminotransferase-like (Major domain)"/>
    <property type="match status" value="1"/>
</dbReference>
<dbReference type="Proteomes" id="UP000316778">
    <property type="component" value="Unassembled WGS sequence"/>
</dbReference>
<dbReference type="InterPro" id="IPR009081">
    <property type="entry name" value="PP-bd_ACP"/>
</dbReference>
<evidence type="ECO:0000256" key="5">
    <source>
        <dbReference type="ARBA" id="ARBA00022553"/>
    </source>
</evidence>
<dbReference type="SUPFAM" id="SSF53901">
    <property type="entry name" value="Thiolase-like"/>
    <property type="match status" value="1"/>
</dbReference>
<dbReference type="InterPro" id="IPR025110">
    <property type="entry name" value="AMP-bd_C"/>
</dbReference>
<dbReference type="Gene3D" id="1.10.1240.100">
    <property type="match status" value="1"/>
</dbReference>
<dbReference type="SUPFAM" id="SSF47336">
    <property type="entry name" value="ACP-like"/>
    <property type="match status" value="4"/>
</dbReference>
<organism evidence="11 12">
    <name type="scientific">Chitinophaga japonensis</name>
    <name type="common">Flexibacter japonensis</name>
    <dbReference type="NCBI Taxonomy" id="104662"/>
    <lineage>
        <taxon>Bacteria</taxon>
        <taxon>Pseudomonadati</taxon>
        <taxon>Bacteroidota</taxon>
        <taxon>Chitinophagia</taxon>
        <taxon>Chitinophagales</taxon>
        <taxon>Chitinophagaceae</taxon>
        <taxon>Chitinophaga</taxon>
    </lineage>
</organism>
<dbReference type="PANTHER" id="PTHR45527:SF1">
    <property type="entry name" value="FATTY ACID SYNTHASE"/>
    <property type="match status" value="1"/>
</dbReference>
<dbReference type="InterPro" id="IPR014030">
    <property type="entry name" value="Ketoacyl_synth_N"/>
</dbReference>
<dbReference type="Pfam" id="PF00501">
    <property type="entry name" value="AMP-binding"/>
    <property type="match status" value="3"/>
</dbReference>
<evidence type="ECO:0000259" key="9">
    <source>
        <dbReference type="PROSITE" id="PS50075"/>
    </source>
</evidence>
<dbReference type="InterPro" id="IPR001242">
    <property type="entry name" value="Condensation_dom"/>
</dbReference>
<dbReference type="InterPro" id="IPR015422">
    <property type="entry name" value="PyrdxlP-dep_Trfase_small"/>
</dbReference>
<evidence type="ECO:0000256" key="7">
    <source>
        <dbReference type="ARBA" id="ARBA00022898"/>
    </source>
</evidence>
<dbReference type="GO" id="GO:0004315">
    <property type="term" value="F:3-oxoacyl-[acyl-carrier-protein] synthase activity"/>
    <property type="evidence" value="ECO:0007669"/>
    <property type="project" value="InterPro"/>
</dbReference>
<name>A0A562SN76_CHIJA</name>
<comment type="similarity">
    <text evidence="3">Belongs to the ATP-dependent AMP-binding enzyme family.</text>
</comment>
<evidence type="ECO:0000313" key="12">
    <source>
        <dbReference type="Proteomes" id="UP000316778"/>
    </source>
</evidence>
<comment type="cofactor">
    <cofactor evidence="1">
        <name>pyridoxal 5'-phosphate</name>
        <dbReference type="ChEBI" id="CHEBI:597326"/>
    </cofactor>
</comment>
<dbReference type="Gene3D" id="3.40.47.10">
    <property type="match status" value="1"/>
</dbReference>
<dbReference type="InterPro" id="IPR020845">
    <property type="entry name" value="AMP-binding_CS"/>
</dbReference>
<dbReference type="Gene3D" id="3.30.559.30">
    <property type="entry name" value="Nonribosomal peptide synthetase, condensation domain"/>
    <property type="match status" value="3"/>
</dbReference>
<dbReference type="PROSITE" id="PS00600">
    <property type="entry name" value="AA_TRANSFER_CLASS_3"/>
    <property type="match status" value="1"/>
</dbReference>
<dbReference type="FunFam" id="1.10.1200.10:FF:000005">
    <property type="entry name" value="Nonribosomal peptide synthetase 1"/>
    <property type="match status" value="2"/>
</dbReference>
<dbReference type="SMART" id="SM00825">
    <property type="entry name" value="PKS_KS"/>
    <property type="match status" value="1"/>
</dbReference>
<dbReference type="Pfam" id="PF13193">
    <property type="entry name" value="AMP-binding_C"/>
    <property type="match status" value="2"/>
</dbReference>
<dbReference type="InterPro" id="IPR006162">
    <property type="entry name" value="Ppantetheine_attach_site"/>
</dbReference>
<proteinExistence type="inferred from homology"/>
<feature type="domain" description="Carrier" evidence="9">
    <location>
        <begin position="652"/>
        <end position="727"/>
    </location>
</feature>
<dbReference type="FunFam" id="3.30.300.30:FF:000010">
    <property type="entry name" value="Enterobactin synthetase component F"/>
    <property type="match status" value="1"/>
</dbReference>
<dbReference type="InterPro" id="IPR005814">
    <property type="entry name" value="Aminotrans_3"/>
</dbReference>
<dbReference type="InterPro" id="IPR020841">
    <property type="entry name" value="PKS_Beta-ketoAc_synthase_dom"/>
</dbReference>
<comment type="caution">
    <text evidence="11">The sequence shown here is derived from an EMBL/GenBank/DDBJ whole genome shotgun (WGS) entry which is preliminary data.</text>
</comment>
<evidence type="ECO:0000256" key="6">
    <source>
        <dbReference type="ARBA" id="ARBA00022679"/>
    </source>
</evidence>
<feature type="domain" description="Carrier" evidence="9">
    <location>
        <begin position="4266"/>
        <end position="4341"/>
    </location>
</feature>
<dbReference type="Pfam" id="PF00550">
    <property type="entry name" value="PP-binding"/>
    <property type="match status" value="4"/>
</dbReference>
<dbReference type="CDD" id="cd00610">
    <property type="entry name" value="OAT_like"/>
    <property type="match status" value="1"/>
</dbReference>
<dbReference type="FunFam" id="2.30.38.10:FF:000001">
    <property type="entry name" value="Non-ribosomal peptide synthetase PvdI"/>
    <property type="match status" value="2"/>
</dbReference>
<dbReference type="InterPro" id="IPR015421">
    <property type="entry name" value="PyrdxlP-dep_Trfase_major"/>
</dbReference>
<dbReference type="EMBL" id="VLLG01000007">
    <property type="protein sequence ID" value="TWI82120.1"/>
    <property type="molecule type" value="Genomic_DNA"/>
</dbReference>
<dbReference type="SUPFAM" id="SSF52777">
    <property type="entry name" value="CoA-dependent acyltransferases"/>
    <property type="match status" value="6"/>
</dbReference>
<dbReference type="InterPro" id="IPR049704">
    <property type="entry name" value="Aminotrans_3_PPA_site"/>
</dbReference>
<dbReference type="Pfam" id="PF02801">
    <property type="entry name" value="Ketoacyl-synt_C"/>
    <property type="match status" value="1"/>
</dbReference>
<feature type="domain" description="Carrier" evidence="9">
    <location>
        <begin position="3221"/>
        <end position="3296"/>
    </location>
</feature>
<dbReference type="GO" id="GO:0006633">
    <property type="term" value="P:fatty acid biosynthetic process"/>
    <property type="evidence" value="ECO:0007669"/>
    <property type="project" value="InterPro"/>
</dbReference>
<dbReference type="InterPro" id="IPR020806">
    <property type="entry name" value="PKS_PP-bd"/>
</dbReference>
<dbReference type="Gene3D" id="3.30.300.30">
    <property type="match status" value="2"/>
</dbReference>
<dbReference type="CDD" id="cd00833">
    <property type="entry name" value="PKS"/>
    <property type="match status" value="1"/>
</dbReference>
<evidence type="ECO:0000256" key="2">
    <source>
        <dbReference type="ARBA" id="ARBA00001957"/>
    </source>
</evidence>
<protein>
    <submittedName>
        <fullName evidence="11">Amino acid adenylation domain-containing protein</fullName>
    </submittedName>
</protein>
<dbReference type="PROSITE" id="PS00455">
    <property type="entry name" value="AMP_BINDING"/>
    <property type="match status" value="2"/>
</dbReference>
<dbReference type="InterPro" id="IPR016039">
    <property type="entry name" value="Thiolase-like"/>
</dbReference>
<keyword evidence="4" id="KW-0596">Phosphopantetheine</keyword>
<gene>
    <name evidence="11" type="ORF">LX66_5438</name>
</gene>
<dbReference type="Pfam" id="PF00202">
    <property type="entry name" value="Aminotran_3"/>
    <property type="match status" value="1"/>
</dbReference>
<dbReference type="InterPro" id="IPR010071">
    <property type="entry name" value="AA_adenyl_dom"/>
</dbReference>
<dbReference type="SMART" id="SM01294">
    <property type="entry name" value="PKS_PP_betabranch"/>
    <property type="match status" value="1"/>
</dbReference>
<dbReference type="SUPFAM" id="SSF56801">
    <property type="entry name" value="Acetyl-CoA synthetase-like"/>
    <property type="match status" value="3"/>
</dbReference>
<keyword evidence="6" id="KW-0808">Transferase</keyword>
<dbReference type="GO" id="GO:0043041">
    <property type="term" value="P:amino acid activation for nonribosomal peptide biosynthetic process"/>
    <property type="evidence" value="ECO:0007669"/>
    <property type="project" value="TreeGrafter"/>
</dbReference>
<dbReference type="InterPro" id="IPR015424">
    <property type="entry name" value="PyrdxlP-dep_Trfase"/>
</dbReference>
<reference evidence="11 12" key="1">
    <citation type="journal article" date="2013" name="Stand. Genomic Sci.">
        <title>Genomic Encyclopedia of Type Strains, Phase I: The one thousand microbial genomes (KMG-I) project.</title>
        <authorList>
            <person name="Kyrpides N.C."/>
            <person name="Woyke T."/>
            <person name="Eisen J.A."/>
            <person name="Garrity G."/>
            <person name="Lilburn T.G."/>
            <person name="Beck B.J."/>
            <person name="Whitman W.B."/>
            <person name="Hugenholtz P."/>
            <person name="Klenk H.P."/>
        </authorList>
    </citation>
    <scope>NUCLEOTIDE SEQUENCE [LARGE SCALE GENOMIC DNA]</scope>
    <source>
        <strain evidence="11 12">DSM 13484</strain>
    </source>
</reference>
<dbReference type="CDD" id="cd19531">
    <property type="entry name" value="LCL_NRPS-like"/>
    <property type="match status" value="2"/>
</dbReference>
<dbReference type="GO" id="GO:0031177">
    <property type="term" value="F:phosphopantetheine binding"/>
    <property type="evidence" value="ECO:0007669"/>
    <property type="project" value="InterPro"/>
</dbReference>
<dbReference type="GO" id="GO:0044550">
    <property type="term" value="P:secondary metabolite biosynthetic process"/>
    <property type="evidence" value="ECO:0007669"/>
    <property type="project" value="TreeGrafter"/>
</dbReference>
<dbReference type="Gene3D" id="2.30.38.10">
    <property type="entry name" value="Luciferase, Domain 3"/>
    <property type="match status" value="2"/>
</dbReference>
<accession>A0A562SN76</accession>
<dbReference type="GO" id="GO:0005829">
    <property type="term" value="C:cytosol"/>
    <property type="evidence" value="ECO:0007669"/>
    <property type="project" value="TreeGrafter"/>
</dbReference>
<evidence type="ECO:0000256" key="1">
    <source>
        <dbReference type="ARBA" id="ARBA00001933"/>
    </source>
</evidence>
<feature type="region of interest" description="Disordered" evidence="8">
    <location>
        <begin position="730"/>
        <end position="752"/>
    </location>
</feature>
<dbReference type="PROSITE" id="PS00606">
    <property type="entry name" value="KS3_1"/>
    <property type="match status" value="1"/>
</dbReference>
<dbReference type="CDD" id="cd05930">
    <property type="entry name" value="A_NRPS"/>
    <property type="match status" value="2"/>
</dbReference>
<dbReference type="PROSITE" id="PS00012">
    <property type="entry name" value="PHOSPHOPANTETHEINE"/>
    <property type="match status" value="3"/>
</dbReference>
<dbReference type="RefSeq" id="WP_145719300.1">
    <property type="nucleotide sequence ID" value="NZ_BAAAFY010000003.1"/>
</dbReference>
<evidence type="ECO:0000313" key="11">
    <source>
        <dbReference type="EMBL" id="TWI82120.1"/>
    </source>
</evidence>
<dbReference type="InterPro" id="IPR023213">
    <property type="entry name" value="CAT-like_dom_sf"/>
</dbReference>
<evidence type="ECO:0000256" key="3">
    <source>
        <dbReference type="ARBA" id="ARBA00006432"/>
    </source>
</evidence>
<dbReference type="Gene3D" id="3.30.559.10">
    <property type="entry name" value="Chloramphenicol acetyltransferase-like domain"/>
    <property type="match status" value="3"/>
</dbReference>
<dbReference type="PANTHER" id="PTHR45527">
    <property type="entry name" value="NONRIBOSOMAL PEPTIDE SYNTHETASE"/>
    <property type="match status" value="1"/>
</dbReference>
<evidence type="ECO:0000256" key="8">
    <source>
        <dbReference type="SAM" id="MobiDB-lite"/>
    </source>
</evidence>
<dbReference type="Pfam" id="PF00668">
    <property type="entry name" value="Condensation"/>
    <property type="match status" value="3"/>
</dbReference>
<dbReference type="Pfam" id="PF00109">
    <property type="entry name" value="ketoacyl-synt"/>
    <property type="match status" value="1"/>
</dbReference>
<dbReference type="SMART" id="SM00823">
    <property type="entry name" value="PKS_PP"/>
    <property type="match status" value="4"/>
</dbReference>
<dbReference type="GO" id="GO:0030170">
    <property type="term" value="F:pyridoxal phosphate binding"/>
    <property type="evidence" value="ECO:0007669"/>
    <property type="project" value="InterPro"/>
</dbReference>
<evidence type="ECO:0000256" key="4">
    <source>
        <dbReference type="ARBA" id="ARBA00022450"/>
    </source>
</evidence>
<evidence type="ECO:0000259" key="10">
    <source>
        <dbReference type="PROSITE" id="PS52004"/>
    </source>
</evidence>
<feature type="domain" description="Carrier" evidence="9">
    <location>
        <begin position="2155"/>
        <end position="2231"/>
    </location>
</feature>
<keyword evidence="7" id="KW-0663">Pyridoxal phosphate</keyword>
<dbReference type="InterPro" id="IPR000873">
    <property type="entry name" value="AMP-dep_synth/lig_dom"/>
</dbReference>
<dbReference type="SUPFAM" id="SSF53383">
    <property type="entry name" value="PLP-dependent transferases"/>
    <property type="match status" value="1"/>
</dbReference>
<keyword evidence="12" id="KW-1185">Reference proteome</keyword>
<dbReference type="InterPro" id="IPR014031">
    <property type="entry name" value="Ketoacyl_synth_C"/>
</dbReference>
<dbReference type="PROSITE" id="PS50075">
    <property type="entry name" value="CARRIER"/>
    <property type="match status" value="4"/>
</dbReference>
<dbReference type="Pfam" id="PF22621">
    <property type="entry name" value="CurL-like_PKS_C"/>
    <property type="match status" value="1"/>
</dbReference>
<keyword evidence="5" id="KW-0597">Phosphoprotein</keyword>
<dbReference type="OrthoDB" id="9778690at2"/>
<dbReference type="Gene3D" id="3.90.1150.10">
    <property type="entry name" value="Aspartate Aminotransferase, domain 1"/>
    <property type="match status" value="1"/>
</dbReference>
<dbReference type="NCBIfam" id="TIGR01733">
    <property type="entry name" value="AA-adenyl-dom"/>
    <property type="match status" value="2"/>
</dbReference>
<dbReference type="PROSITE" id="PS52004">
    <property type="entry name" value="KS3_2"/>
    <property type="match status" value="1"/>
</dbReference>
<dbReference type="Gene3D" id="3.40.50.980">
    <property type="match status" value="4"/>
</dbReference>
<dbReference type="InterPro" id="IPR045851">
    <property type="entry name" value="AMP-bd_C_sf"/>
</dbReference>
<dbReference type="GO" id="GO:0008483">
    <property type="term" value="F:transaminase activity"/>
    <property type="evidence" value="ECO:0007669"/>
    <property type="project" value="InterPro"/>
</dbReference>
<dbReference type="InterPro" id="IPR036736">
    <property type="entry name" value="ACP-like_sf"/>
</dbReference>
<dbReference type="Gene3D" id="3.40.50.12780">
    <property type="entry name" value="N-terminal domain of ligase-like"/>
    <property type="match status" value="1"/>
</dbReference>
<feature type="domain" description="Ketosynthase family 3 (KS3)" evidence="10">
    <location>
        <begin position="32"/>
        <end position="461"/>
    </location>
</feature>
<dbReference type="InterPro" id="IPR042099">
    <property type="entry name" value="ANL_N_sf"/>
</dbReference>
<dbReference type="Gene3D" id="1.10.1200.10">
    <property type="entry name" value="ACP-like"/>
    <property type="match status" value="4"/>
</dbReference>
<dbReference type="InterPro" id="IPR018201">
    <property type="entry name" value="Ketoacyl_synth_AS"/>
</dbReference>
<sequence length="4360" mass="485603">MMNKDIFNIGVDAGNSHAGNGKRHNRIERVSRKDIAIIGMSGRLPKADNLRVFWDNLLAGMDGVAPFPAARVAEVNNYLAAAGLSPLSAAQFKEKGFLENIDRFDNKFFNISYKEACLMNPAQRLFLEVVWHAIQDAAYAPASLRGTRTGVYVGFTERNEGYYNLVKELEPELTGMAHPGNVASILASRISYLLDLKGPAVLVDTACSSSHVAVHTACQALRNGEIDMAIAGAVNLSWLPVKAPEGAGIGIESKGGRARTFDDHSDGTVGGEGVVAVLLKPYSAALRDRDHVIALIKGSAINQDGRSIGITAPSVLAQVDVIEKAWQNAGIDPETISYIEAHGTATNLGDPIEIEAITQAFRKYTRQKQFCAIGAVKTNVGHLDAAAGMAGLVKAALALKHRQLPPSIHFERPNRKISFETSPVYVNDTLRDWETTAQAPRRCGVSAFGISGTNCHLVLEEAPLQERPPATGLQPLVVCCSAKNEQELLTTARQLLEHLRKLQDYYLEDVCFTLNTGREHLQYRFALQVNDKASLESQLEQVCLHGLPPAPASTKEEKAQANRAAAQLLQEWEVTPDARLVPRLCELYLKGADIDWEVLYANSSCYRMSLPGYPFEAKRCWVTYPEKVTNTTFMNAITQTNNQEHVAATGKERIMSQIKEVIAGVFELAPEEIDTTASFLEMGLDSISIIQVKQMVRSKYNIDISIDTLFNEAASLDALSAYISRHLPPEPAPPQVTAPTAAPAENLPPVDRPAVDRSALESIVEQQLKIMADQLRLLHYPGALPAVEQEPFKAAAPPERPVPAGRDKAEQQGTFQWTSTAFQDFDEQQRRHLADFITAFNRKTAASKLHVQQSRAHFANNRNTAHYNKTLKELSYPIIMKAAKGARVWDLDDNEYIDMSMGFGVFLLGYNHPVVEKAVQEYAGNFFLGPMSHLPGEVAQLLHELTGVDRAAFYNSGTEAVMVALRLARAATGRNKIVMFAGSYHGTFDGVLAQRDMFSGNYNAVPKGAGIPHKMLEDVLLLDYGSDTALEVIREHAHELAAVLVEPVQSRRPEFQPADFLHALRVMTEELGIALIFDEIISGFRIHPGGCQRWLGIQADLVTYGKICGGGLPLGIVAGKSAFMHGVDGGENWQYGDDSHPVFDHRKTFVAGTFCHHPLSMAAASAMLRYLKEQGPILQDTLNKRMEALAAELNAFFTDQGLPVSIVHFGSLFQIRAGMELSLFFHYLAYKGIYVWEGMTLFISPAHTDSDIAAFIQAVKTTVFEMQEKGFLVSNTNEKTGRAPAPARIPLTYEQKRLWFTATAHAQANTAFNARRSFNVREAVSIPALKEAVRRLAARHEILQTVRIDGAFLHLQPALEPEIITDEEAMQQPFDLANGPLFRIAVLGKSDGSYEVLFMIHSIIADGWSLNVLSDELLQLYIAATANTVAALPPAPSFRQYVEWMQAEHASPLAKEAVAFWKEQLKQPVSSPALPAGVFRNKPQQEGAGAGWVWVLTKQHTESLRKFAQENGLSMFMLLLGAFEGLLYRLCRQSRMVIGIPASGQLLMEAPGMVGQCNQIIPYIHEVNGIQPFRSFLKEVKQAWLGVYKHQRFSCLDLLQQEGEEDRFPDIRVVFNMDPAIRHTEVEEAQEDVVREKPGENKYDFFLNAIEAGGSLRLHFQFNKHYYPEKIVRAWIDHFSALLYGALERPETAVDELPVVAAQSAATAAGRPPSFPQEDTQAALHVLLEQIAAANPARAALTYDGATYTYQHINHIAGCFAGYLQGLGMGNGQVIAVRTNGVYETLVAALAVLKAGSAYTLQTRTLKELPVVEDGMLEEWLARQQPGMNGYLSMPASGAAIAKVASGLEVSHRRMIDQLNAVAQQTGPEVGDAGYELVTAGLGKNIWTDIVLSGWLQARHVMVNEQRPGSEAEGVFFLDRSLWIKLLLGNDTAISVPGRQLAIISTTPVTDLHTAWWKDYLRITDRKSVAGWFYAPPDAPFLLSWNRLPDADSKIAPPGIWPVARPLAGNRYVVQDGQDKVLPDGVYGRLLVQVDNRLWQTGIPARLLGAGEAEIDVFSQQESAGRQLLAEMIMLHTGIPDVRIDDRNGHVCLVTAQFPVAKLMQLMQYLHEAGVPEQRQPLRYGVIPPEMLDADGAFDERAVTPLIPAADQQLLQADPVEEKVIALFRKLFPSRKFFTVDDNFFALGGNSINGIQLLSWIYREWGIKLDIAQLFECPAIKQLAGLIRKAGYGEFTHIPRLPEAEDYEASHAQKRLWILHQNEHENLAYNMSSTYVLQEGFDKAAFERALLTVVERHEILRTTLCNKEGALRQQIHAPGSIPFRLEVTDLKQDPDREKQALEIAVQERNTVFDLERGPLLRARLLEMETDRSIFIFTLHHIVSDGWSKEILTNEVLCLYTAYMQNKPADLPPLPIQYKDFAHWQNAQIGQGEATKARDYWLKHFSGDLPVLEIPADYPRPSVRSQNGANCAVQIDADLLQHIIDLANRNECTLFTFLFAVVKVLLYKCSGQDDIIIGLPVSGRDHPDTENLVGLFVHTLPIRTSFKGSDSFTEFLQLVRRNMMDAYRHQVYPVDQLVEDLNISWEISRRPLFDVIVNWPDIHTGIGNEEQEGLAADTFSVERNNSMFDLSFSFIAMPGNCQELNINYNTDIYAAHSIQRMLERFIALLRSIVQDSGQRIDRLEYLPVEEKNALLEFSGPGRAVLPAPDLVTLFEATVQRCAHQPALRCEATTLSYVQMNEQANRLADCLVKDYGIRPGDSVGIMVGRNEWMVAGVLGILKAGAAYVPVDPEYPADRVNYIIADSGINVLVTETEEVDTLAPVQHEMKILDLSGFKEKEQQYDKANRLLKPGTDSLAYLVYTSGSTGNPKGVMIGHRELLGLWSSLGTAYRLDRLGIRLLQVASLSFDVFFGDMLRSIFRGGVMVICPAAKRYDLPGLYELMQKERITMVESTPGLLLPLLDYIYEEGKDISFLEILNMGSDMLSVEDYRRAYERFAHTGIRIINSYGTTETTIDSSLYEGVGADLRPLGYVPIGRPLENSRIYVLDRNLQYCGIGITGELCIGGAGVGRGYQGRPDLTAQRYLENPHAAGERLYRTGDLARWTPEGNVEFLGRGDNQVKIRGYRVELGEVESVLQSYNGVREAVVLAQETGGTDRHLVSYIVWKDAADEEGLRTWMREKLPMYMHPAYYVAMDRLPLTSNGKVDRRQLPVPEMAETGAYEAPRNEVEAALVKIWEEVLQRERIGIKDNFFDLGGHSLKGIRVLWRVRKDLGVDISFPDIFNYPRIMDLAVLISQSAAAGAVAPVPVLPAQPRYELSHGQLRMWILAQMEESRSAYNMCMSFELREDIDLSALSGAFEQLIARHEILRTIFLNDHEGVWQVVQAPADSGFNVNVVDLTAQDVPAQQEYLAKLSATEVRYKFDLGRGPLLHAHLLRMKEEFAVLLINMHHIISDGWSVDVMMEELTSIYEGLVSGKPAVLEPLKIQYKDYAAQQNKLLNSPEIAVYKNYWLEQFSGELPVLNLPLDHIRPAVRSYRGATVRTVLGREDTHALQRFVQREPDKSMFMVLLACTYTLLYRYTGQEDMVLGVLVAGREHDDLLGQIGLYVNTLALRTRFSGQESFDSLLEKVQESLLGAFEHQVYPFDLLVEDLNITGDRSRSPLFDVLVTYKRDEHADDIQENQQNEASAEELDMGDLQREDSNISKFDITVNFREQAGGLYISINYNTDIFDETRIHNMLRHLQEMTRSVCRHTGQPLSGMKYLTDKETKDLLEKFNDTAVPYPQHKTIHGLIEAQAARTPHNTAVIHEGVSLTYDELNRSANRLAHYLAAKHGLGPGKVTGVQVERSEKMIICLLAILKTGAAYVPIDGEYPEERIQYIIADSRPDIVLKDHDLDSDMLQGNGYSDANPNVQTEPSDLAYLIYTSGSTGRPKGVALMHRNAVSFIDWCHHEFNTEKFNTVLALTSYCFDLSIFEMFYSLSAGKQVLVLKSVVDMQKYVECMPDVLLNTVPSVIDSLIRLGTSFSNVRLINMAGEPVPRAIKDHFRGSGIIIRNLYGPSEDTTYSTCYRFSDDDDRILIGKPISNTRVYILDAANSLVPVGFPGELCIAGAGLARGYLNQEQLTTQRFVPNPFEPGERMYRTGDIARWTPDGNIEFLGRNDDQVKIRGYRIELGEIQQVMVSYEAVQEGIVLAVPLAGGERDLVGYVVWSGTPDEVALQRYMKNKLPVYMQPAHFVALEKMPLNSNGKIDKKALPVPQSPAATGVPAESAGSPVEEALTAIWEDVLQRKGIGISDNFFEIGGHSLKGMRVLARINATFNVRFTLKDIFRKPTIKQQAAAIAESCPAPAPVKQVNNNNLEEIII</sequence>
<comment type="cofactor">
    <cofactor evidence="2">
        <name>pantetheine 4'-phosphate</name>
        <dbReference type="ChEBI" id="CHEBI:47942"/>
    </cofactor>
</comment>
<dbReference type="NCBIfam" id="NF003417">
    <property type="entry name" value="PRK04813.1"/>
    <property type="match status" value="3"/>
</dbReference>